<reference evidence="1 2" key="1">
    <citation type="submission" date="2018-05" db="EMBL/GenBank/DDBJ databases">
        <title>Marinifilum breve JC075T sp. nov., a marine bacterium isolated from Yongle Blue Hole in the South China Sea.</title>
        <authorList>
            <person name="Fu T."/>
        </authorList>
    </citation>
    <scope>NUCLEOTIDE SEQUENCE [LARGE SCALE GENOMIC DNA]</scope>
    <source>
        <strain evidence="1 2">JC075</strain>
    </source>
</reference>
<evidence type="ECO:0000313" key="1">
    <source>
        <dbReference type="EMBL" id="PXY03242.1"/>
    </source>
</evidence>
<dbReference type="AlphaFoldDB" id="A0A2V4A3S2"/>
<keyword evidence="2" id="KW-1185">Reference proteome</keyword>
<comment type="caution">
    <text evidence="1">The sequence shown here is derived from an EMBL/GenBank/DDBJ whole genome shotgun (WGS) entry which is preliminary data.</text>
</comment>
<accession>A0A2V4A3S2</accession>
<dbReference type="Proteomes" id="UP000248079">
    <property type="component" value="Unassembled WGS sequence"/>
</dbReference>
<sequence>MSESSIKFLFSELPLKAYVNKVVFDFSKIEIFIEFNKSKTSVNIRHFRLRKPKACFKKDFLI</sequence>
<protein>
    <submittedName>
        <fullName evidence="1">Uncharacterized protein</fullName>
    </submittedName>
</protein>
<proteinExistence type="predicted"/>
<name>A0A2V4A3S2_9BACT</name>
<evidence type="ECO:0000313" key="2">
    <source>
        <dbReference type="Proteomes" id="UP000248079"/>
    </source>
</evidence>
<dbReference type="EMBL" id="QFLI01000001">
    <property type="protein sequence ID" value="PXY03242.1"/>
    <property type="molecule type" value="Genomic_DNA"/>
</dbReference>
<gene>
    <name evidence="1" type="ORF">DF185_03930</name>
</gene>
<organism evidence="1 2">
    <name type="scientific">Marinifilum breve</name>
    <dbReference type="NCBI Taxonomy" id="2184082"/>
    <lineage>
        <taxon>Bacteria</taxon>
        <taxon>Pseudomonadati</taxon>
        <taxon>Bacteroidota</taxon>
        <taxon>Bacteroidia</taxon>
        <taxon>Marinilabiliales</taxon>
        <taxon>Marinifilaceae</taxon>
    </lineage>
</organism>